<dbReference type="GO" id="GO:0042907">
    <property type="term" value="F:xanthine transmembrane transporter activity"/>
    <property type="evidence" value="ECO:0007669"/>
    <property type="project" value="TreeGrafter"/>
</dbReference>
<dbReference type="EMBL" id="BSXU01000255">
    <property type="protein sequence ID" value="GMG19990.1"/>
    <property type="molecule type" value="Genomic_DNA"/>
</dbReference>
<evidence type="ECO:0000256" key="6">
    <source>
        <dbReference type="ARBA" id="ARBA00023136"/>
    </source>
</evidence>
<accession>A0A9W7DE09</accession>
<reference evidence="8" key="1">
    <citation type="submission" date="2023-04" db="EMBL/GenBank/DDBJ databases">
        <title>Ambrosiozyma monospora NBRC 1965.</title>
        <authorList>
            <person name="Ichikawa N."/>
            <person name="Sato H."/>
            <person name="Tonouchi N."/>
        </authorList>
    </citation>
    <scope>NUCLEOTIDE SEQUENCE</scope>
    <source>
        <strain evidence="8">NBRC 1965</strain>
    </source>
</reference>
<dbReference type="AlphaFoldDB" id="A0A9W7DE09"/>
<feature type="transmembrane region" description="Helical" evidence="7">
    <location>
        <begin position="408"/>
        <end position="429"/>
    </location>
</feature>
<sequence>MSENVNAGFQKPDFQKAFKRFIHKVTTKDGFLGNYDYAALFTPKIPFMKQQHKMQPFFGLDADIPILLGFILGLQHSLSMLAGLSTPPILLAEYVNLDDNLTQYMVSCSLIISGILSAIQITRFHIPFTPYYIGTGLISVVGTSFATISIAAKAFPMMYDTGKCATSADGTKLPCPDGFGAMLGTSACCALIEVLMSFMPPAILQKIFPPVVTGPVVMLIGLSLVESGFEDLAGGSGCMDTANSCAKGYTWGSAQFIGLGFLVYFTIILCEKYGSPIMKSCAVICGLLVGCIVAAACGYFSHEGIDAAPVATFPWVHTFKLSVYGPLVLPMLACYIILMMEAIGDVTASCDVSRVEIEGPIYESRIQGGVLADGLNGILAALMTMTPMSTFAQNNGVISITKCASRTVGYWCCFFLIIMGVFSKFAAALVAIPKAVLGGMTSFLFTAVAVSGLRIIASTPFTRRDRFVLTCSLMFGYGATLVPTWFDYVFTYSGDNHSLKGFLDAIVLVMETQFAITGVLGVILNLIIPQEFDENDSATEMIEERIIEEGSSSNSAGKGSVEKV</sequence>
<evidence type="ECO:0000256" key="7">
    <source>
        <dbReference type="SAM" id="Phobius"/>
    </source>
</evidence>
<feature type="transmembrane region" description="Helical" evidence="7">
    <location>
        <begin position="506"/>
        <end position="528"/>
    </location>
</feature>
<feature type="transmembrane region" description="Helical" evidence="7">
    <location>
        <begin position="249"/>
        <end position="269"/>
    </location>
</feature>
<keyword evidence="4 7" id="KW-0812">Transmembrane</keyword>
<feature type="transmembrane region" description="Helical" evidence="7">
    <location>
        <begin position="321"/>
        <end position="338"/>
    </location>
</feature>
<feature type="transmembrane region" description="Helical" evidence="7">
    <location>
        <begin position="435"/>
        <end position="455"/>
    </location>
</feature>
<feature type="transmembrane region" description="Helical" evidence="7">
    <location>
        <begin position="211"/>
        <end position="229"/>
    </location>
</feature>
<comment type="similarity">
    <text evidence="2">Belongs to the nucleobase:cation symporter-2 (NCS2) (TC 2.A.40) family.</text>
</comment>
<comment type="subcellular location">
    <subcellularLocation>
        <location evidence="1">Membrane</location>
        <topology evidence="1">Multi-pass membrane protein</topology>
    </subcellularLocation>
</comment>
<dbReference type="GO" id="GO:0000324">
    <property type="term" value="C:fungal-type vacuole"/>
    <property type="evidence" value="ECO:0007669"/>
    <property type="project" value="TreeGrafter"/>
</dbReference>
<organism evidence="8 9">
    <name type="scientific">Ambrosiozyma monospora</name>
    <name type="common">Yeast</name>
    <name type="synonym">Endomycopsis monosporus</name>
    <dbReference type="NCBI Taxonomy" id="43982"/>
    <lineage>
        <taxon>Eukaryota</taxon>
        <taxon>Fungi</taxon>
        <taxon>Dikarya</taxon>
        <taxon>Ascomycota</taxon>
        <taxon>Saccharomycotina</taxon>
        <taxon>Pichiomycetes</taxon>
        <taxon>Pichiales</taxon>
        <taxon>Pichiaceae</taxon>
        <taxon>Ambrosiozyma</taxon>
    </lineage>
</organism>
<name>A0A9W7DE09_AMBMO</name>
<dbReference type="Proteomes" id="UP001165063">
    <property type="component" value="Unassembled WGS sequence"/>
</dbReference>
<feature type="transmembrane region" description="Helical" evidence="7">
    <location>
        <begin position="57"/>
        <end position="81"/>
    </location>
</feature>
<evidence type="ECO:0000256" key="4">
    <source>
        <dbReference type="ARBA" id="ARBA00022692"/>
    </source>
</evidence>
<dbReference type="PANTHER" id="PTHR42810">
    <property type="entry name" value="PURINE PERMEASE C1399.01C-RELATED"/>
    <property type="match status" value="1"/>
</dbReference>
<dbReference type="PANTHER" id="PTHR42810:SF2">
    <property type="entry name" value="PURINE PERMEASE C1399.01C-RELATED"/>
    <property type="match status" value="1"/>
</dbReference>
<gene>
    <name evidence="8" type="ORF">Amon01_000089300</name>
</gene>
<keyword evidence="5 7" id="KW-1133">Transmembrane helix</keyword>
<keyword evidence="9" id="KW-1185">Reference proteome</keyword>
<feature type="transmembrane region" description="Helical" evidence="7">
    <location>
        <begin position="467"/>
        <end position="486"/>
    </location>
</feature>
<evidence type="ECO:0000313" key="8">
    <source>
        <dbReference type="EMBL" id="GMG19990.1"/>
    </source>
</evidence>
<feature type="transmembrane region" description="Helical" evidence="7">
    <location>
        <begin position="281"/>
        <end position="301"/>
    </location>
</feature>
<feature type="transmembrane region" description="Helical" evidence="7">
    <location>
        <begin position="131"/>
        <end position="152"/>
    </location>
</feature>
<evidence type="ECO:0000256" key="3">
    <source>
        <dbReference type="ARBA" id="ARBA00022448"/>
    </source>
</evidence>
<dbReference type="InterPro" id="IPR006042">
    <property type="entry name" value="Xan_ur_permease"/>
</dbReference>
<feature type="transmembrane region" description="Helical" evidence="7">
    <location>
        <begin position="101"/>
        <end position="119"/>
    </location>
</feature>
<evidence type="ECO:0000256" key="1">
    <source>
        <dbReference type="ARBA" id="ARBA00004141"/>
    </source>
</evidence>
<dbReference type="InterPro" id="IPR006043">
    <property type="entry name" value="NCS2"/>
</dbReference>
<evidence type="ECO:0000256" key="5">
    <source>
        <dbReference type="ARBA" id="ARBA00022989"/>
    </source>
</evidence>
<comment type="caution">
    <text evidence="8">The sequence shown here is derived from an EMBL/GenBank/DDBJ whole genome shotgun (WGS) entry which is preliminary data.</text>
</comment>
<protein>
    <submittedName>
        <fullName evidence="8">Unnamed protein product</fullName>
    </submittedName>
</protein>
<dbReference type="GO" id="GO:0005886">
    <property type="term" value="C:plasma membrane"/>
    <property type="evidence" value="ECO:0007669"/>
    <property type="project" value="TreeGrafter"/>
</dbReference>
<evidence type="ECO:0000256" key="2">
    <source>
        <dbReference type="ARBA" id="ARBA00008821"/>
    </source>
</evidence>
<dbReference type="OrthoDB" id="1641903at2759"/>
<keyword evidence="3" id="KW-0813">Transport</keyword>
<evidence type="ECO:0000313" key="9">
    <source>
        <dbReference type="Proteomes" id="UP001165063"/>
    </source>
</evidence>
<dbReference type="Pfam" id="PF00860">
    <property type="entry name" value="Xan_ur_permease"/>
    <property type="match status" value="1"/>
</dbReference>
<feature type="transmembrane region" description="Helical" evidence="7">
    <location>
        <begin position="179"/>
        <end position="199"/>
    </location>
</feature>
<proteinExistence type="inferred from homology"/>
<keyword evidence="6 7" id="KW-0472">Membrane</keyword>
<dbReference type="NCBIfam" id="TIGR00801">
    <property type="entry name" value="ncs2"/>
    <property type="match status" value="1"/>
</dbReference>